<feature type="compositionally biased region" description="Gly residues" evidence="1">
    <location>
        <begin position="261"/>
        <end position="273"/>
    </location>
</feature>
<reference evidence="3" key="1">
    <citation type="submission" date="2014-11" db="EMBL/GenBank/DDBJ databases">
        <authorList>
            <person name="Otto D Thomas"/>
            <person name="Naeem Raeece"/>
        </authorList>
    </citation>
    <scope>NUCLEOTIDE SEQUENCE</scope>
</reference>
<protein>
    <submittedName>
        <fullName evidence="3">Uncharacterized protein</fullName>
    </submittedName>
</protein>
<evidence type="ECO:0000256" key="2">
    <source>
        <dbReference type="SAM" id="SignalP"/>
    </source>
</evidence>
<name>A0A0G4FJ01_9ALVE</name>
<feature type="region of interest" description="Disordered" evidence="1">
    <location>
        <begin position="188"/>
        <end position="212"/>
    </location>
</feature>
<sequence>MMFLAFLFALCCSGTAARNSNNSTRPSRWPDQFSVPFNVTIPNFKATKLPSRLYYDWSEKRQVVVHDKCPILQFTSCKIVFDSTGMHVVDSLFPRLGQWSPRVCCKLSNLGTLRPDLFSSFAFSEGETEVEGRSVEKWNLFNHGFYYLDSETGEPVRFEAEFPQPAGLVWWDFTGPFEPLVVNSTEVQGGERRGGVPLGSAGEEEEGGLPEVGPVGIVAPAGVFDRPRLCLPKCPGGVAGNRKGKIMGKGRGDAGRSGRMSGPGDGSGGVQIE</sequence>
<dbReference type="VEuPathDB" id="CryptoDB:Cvel_17292"/>
<proteinExistence type="predicted"/>
<dbReference type="EMBL" id="CDMZ01000410">
    <property type="protein sequence ID" value="CEM13739.1"/>
    <property type="molecule type" value="Genomic_DNA"/>
</dbReference>
<accession>A0A0G4FJ01</accession>
<feature type="region of interest" description="Disordered" evidence="1">
    <location>
        <begin position="241"/>
        <end position="273"/>
    </location>
</feature>
<feature type="chain" id="PRO_5005188854" evidence="2">
    <location>
        <begin position="18"/>
        <end position="273"/>
    </location>
</feature>
<evidence type="ECO:0000313" key="3">
    <source>
        <dbReference type="EMBL" id="CEM13739.1"/>
    </source>
</evidence>
<dbReference type="AlphaFoldDB" id="A0A0G4FJ01"/>
<keyword evidence="2" id="KW-0732">Signal</keyword>
<feature type="signal peptide" evidence="2">
    <location>
        <begin position="1"/>
        <end position="17"/>
    </location>
</feature>
<gene>
    <name evidence="3" type="ORF">Cvel_17292</name>
</gene>
<organism evidence="3">
    <name type="scientific">Chromera velia CCMP2878</name>
    <dbReference type="NCBI Taxonomy" id="1169474"/>
    <lineage>
        <taxon>Eukaryota</taxon>
        <taxon>Sar</taxon>
        <taxon>Alveolata</taxon>
        <taxon>Colpodellida</taxon>
        <taxon>Chromeraceae</taxon>
        <taxon>Chromera</taxon>
    </lineage>
</organism>
<evidence type="ECO:0000256" key="1">
    <source>
        <dbReference type="SAM" id="MobiDB-lite"/>
    </source>
</evidence>